<dbReference type="Proteomes" id="UP000295334">
    <property type="component" value="Unassembled WGS sequence"/>
</dbReference>
<keyword evidence="3" id="KW-0201">Cytochrome c-type biogenesis</keyword>
<accession>A0A4R1BK04</accession>
<evidence type="ECO:0000256" key="3">
    <source>
        <dbReference type="ARBA" id="ARBA00022748"/>
    </source>
</evidence>
<dbReference type="AlphaFoldDB" id="A0A4R1BK04"/>
<evidence type="ECO:0000259" key="7">
    <source>
        <dbReference type="Pfam" id="PF01578"/>
    </source>
</evidence>
<keyword evidence="5 6" id="KW-0472">Membrane</keyword>
<evidence type="ECO:0000256" key="5">
    <source>
        <dbReference type="ARBA" id="ARBA00023136"/>
    </source>
</evidence>
<feature type="transmembrane region" description="Helical" evidence="6">
    <location>
        <begin position="155"/>
        <end position="175"/>
    </location>
</feature>
<dbReference type="InterPro" id="IPR002541">
    <property type="entry name" value="Cyt_c_assembly"/>
</dbReference>
<comment type="subcellular location">
    <subcellularLocation>
        <location evidence="1">Membrane</location>
        <topology evidence="1">Multi-pass membrane protein</topology>
    </subcellularLocation>
</comment>
<evidence type="ECO:0000313" key="9">
    <source>
        <dbReference type="Proteomes" id="UP000295334"/>
    </source>
</evidence>
<comment type="caution">
    <text evidence="8">The sequence shown here is derived from an EMBL/GenBank/DDBJ whole genome shotgun (WGS) entry which is preliminary data.</text>
</comment>
<evidence type="ECO:0000256" key="4">
    <source>
        <dbReference type="ARBA" id="ARBA00022989"/>
    </source>
</evidence>
<feature type="transmembrane region" description="Helical" evidence="6">
    <location>
        <begin position="45"/>
        <end position="64"/>
    </location>
</feature>
<feature type="transmembrane region" description="Helical" evidence="6">
    <location>
        <begin position="210"/>
        <end position="229"/>
    </location>
</feature>
<feature type="transmembrane region" description="Helical" evidence="6">
    <location>
        <begin position="127"/>
        <end position="143"/>
    </location>
</feature>
<gene>
    <name evidence="8" type="ORF">EPD60_05550</name>
</gene>
<keyword evidence="2 6" id="KW-0812">Transmembrane</keyword>
<feature type="domain" description="Cytochrome c assembly protein" evidence="7">
    <location>
        <begin position="10"/>
        <end position="168"/>
    </location>
</feature>
<keyword evidence="4 6" id="KW-1133">Transmembrane helix</keyword>
<dbReference type="GO" id="GO:0020037">
    <property type="term" value="F:heme binding"/>
    <property type="evidence" value="ECO:0007669"/>
    <property type="project" value="InterPro"/>
</dbReference>
<dbReference type="GO" id="GO:0005886">
    <property type="term" value="C:plasma membrane"/>
    <property type="evidence" value="ECO:0007669"/>
    <property type="project" value="TreeGrafter"/>
</dbReference>
<dbReference type="Pfam" id="PF01578">
    <property type="entry name" value="Cytochrom_C_asm"/>
    <property type="match status" value="1"/>
</dbReference>
<evidence type="ECO:0000256" key="6">
    <source>
        <dbReference type="SAM" id="Phobius"/>
    </source>
</evidence>
<evidence type="ECO:0000256" key="1">
    <source>
        <dbReference type="ARBA" id="ARBA00004141"/>
    </source>
</evidence>
<sequence>MRKAWWKILSVVLLAYALLFGLNVFNLRWFDVPRTPILHETIRNLYYHVGMWFSMMILFIISVVHAVNYLRTNNLKYDILSRQYAVIGMLFGVLGYLTGFIWASVTWADPNDNAAASFGAIAREPKLVGAGIALLIYAAYLVLRDSIHDIDKKARISAVYNIFAFAFLFPSIWIIPRLLPSLHPGGEVAPGVRSDNPALDPKALTSHMRAVFYPAVAGWTLLGVWLATLKIRLRLLQQKTLIND</sequence>
<dbReference type="RefSeq" id="WP_131447675.1">
    <property type="nucleotide sequence ID" value="NZ_SJZI01000008.1"/>
</dbReference>
<dbReference type="GO" id="GO:0017004">
    <property type="term" value="P:cytochrome complex assembly"/>
    <property type="evidence" value="ECO:0007669"/>
    <property type="project" value="UniProtKB-KW"/>
</dbReference>
<reference evidence="8 9" key="1">
    <citation type="submission" date="2019-03" db="EMBL/GenBank/DDBJ databases">
        <authorList>
            <person name="Kim M.K.M."/>
        </authorList>
    </citation>
    <scope>NUCLEOTIDE SEQUENCE [LARGE SCALE GENOMIC DNA]</scope>
    <source>
        <strain evidence="8 9">17J68-12</strain>
    </source>
</reference>
<name>A0A4R1BK04_9BACT</name>
<dbReference type="PANTHER" id="PTHR30071">
    <property type="entry name" value="HEME EXPORTER PROTEIN C"/>
    <property type="match status" value="1"/>
</dbReference>
<organism evidence="8 9">
    <name type="scientific">Flaviaesturariibacter flavus</name>
    <dbReference type="NCBI Taxonomy" id="2502780"/>
    <lineage>
        <taxon>Bacteria</taxon>
        <taxon>Pseudomonadati</taxon>
        <taxon>Bacteroidota</taxon>
        <taxon>Chitinophagia</taxon>
        <taxon>Chitinophagales</taxon>
        <taxon>Chitinophagaceae</taxon>
        <taxon>Flaviaestuariibacter</taxon>
    </lineage>
</organism>
<evidence type="ECO:0000256" key="2">
    <source>
        <dbReference type="ARBA" id="ARBA00022692"/>
    </source>
</evidence>
<evidence type="ECO:0000313" key="8">
    <source>
        <dbReference type="EMBL" id="TCJ17653.1"/>
    </source>
</evidence>
<protein>
    <submittedName>
        <fullName evidence="8">ABC transporter permease</fullName>
    </submittedName>
</protein>
<dbReference type="EMBL" id="SJZI01000008">
    <property type="protein sequence ID" value="TCJ17653.1"/>
    <property type="molecule type" value="Genomic_DNA"/>
</dbReference>
<dbReference type="InterPro" id="IPR045062">
    <property type="entry name" value="Cyt_c_biogenesis_CcsA/CcmC"/>
</dbReference>
<proteinExistence type="predicted"/>
<dbReference type="PANTHER" id="PTHR30071:SF1">
    <property type="entry name" value="CYTOCHROME B_B6 PROTEIN-RELATED"/>
    <property type="match status" value="1"/>
</dbReference>
<feature type="transmembrane region" description="Helical" evidence="6">
    <location>
        <begin position="84"/>
        <end position="107"/>
    </location>
</feature>
<keyword evidence="9" id="KW-1185">Reference proteome</keyword>
<dbReference type="OrthoDB" id="9814290at2"/>